<name>A0A5W9ETH0_SALET</name>
<dbReference type="NCBIfam" id="NF041288">
    <property type="entry name" value="YdaE_coli"/>
    <property type="match status" value="1"/>
</dbReference>
<dbReference type="EMBL" id="AAHNVE010000108">
    <property type="protein sequence ID" value="EBY3463951.1"/>
    <property type="molecule type" value="Genomic_DNA"/>
</dbReference>
<sequence length="65" mass="7682">TCWRRKEIRMHNQKTCAYHLCGKPIEQGKEVKNELTLIRGAQLTHEERDYCSVRCASYDQMAHES</sequence>
<gene>
    <name evidence="1" type="ORF">D4E63_25220</name>
</gene>
<reference evidence="1 2" key="1">
    <citation type="submission" date="2018-09" db="EMBL/GenBank/DDBJ databases">
        <authorList>
            <person name="Ashton P.M."/>
            <person name="Dallman T."/>
            <person name="Nair S."/>
            <person name="De Pinna E."/>
            <person name="Peters T."/>
            <person name="Grant K."/>
        </authorList>
    </citation>
    <scope>NUCLEOTIDE SEQUENCE [LARGE SCALE GENOMIC DNA]</scope>
    <source>
        <strain evidence="1 2">574296</strain>
    </source>
</reference>
<dbReference type="Proteomes" id="UP000839923">
    <property type="component" value="Unassembled WGS sequence"/>
</dbReference>
<proteinExistence type="predicted"/>
<organism evidence="1 2">
    <name type="scientific">Salmonella enterica subsp. enterica serovar Weltevreden</name>
    <dbReference type="NCBI Taxonomy" id="57743"/>
    <lineage>
        <taxon>Bacteria</taxon>
        <taxon>Pseudomonadati</taxon>
        <taxon>Pseudomonadota</taxon>
        <taxon>Gammaproteobacteria</taxon>
        <taxon>Enterobacterales</taxon>
        <taxon>Enterobacteriaceae</taxon>
        <taxon>Salmonella</taxon>
    </lineage>
</organism>
<accession>A0A5W9ETH0</accession>
<protein>
    <recommendedName>
        <fullName evidence="3">DNA breaking-rejoining protein</fullName>
    </recommendedName>
</protein>
<dbReference type="AlphaFoldDB" id="A0A5W9ETH0"/>
<feature type="non-terminal residue" evidence="1">
    <location>
        <position position="1"/>
    </location>
</feature>
<comment type="caution">
    <text evidence="1">The sequence shown here is derived from an EMBL/GenBank/DDBJ whole genome shotgun (WGS) entry which is preliminary data.</text>
</comment>
<evidence type="ECO:0000313" key="2">
    <source>
        <dbReference type="Proteomes" id="UP000839923"/>
    </source>
</evidence>
<evidence type="ECO:0008006" key="3">
    <source>
        <dbReference type="Google" id="ProtNLM"/>
    </source>
</evidence>
<dbReference type="InterPro" id="IPR047842">
    <property type="entry name" value="YdaE-like"/>
</dbReference>
<evidence type="ECO:0000313" key="1">
    <source>
        <dbReference type="EMBL" id="EBY3463951.1"/>
    </source>
</evidence>